<keyword evidence="12" id="KW-0325">Glycoprotein</keyword>
<evidence type="ECO:0000259" key="14">
    <source>
        <dbReference type="Pfam" id="PF03016"/>
    </source>
</evidence>
<evidence type="ECO:0000259" key="15">
    <source>
        <dbReference type="Pfam" id="PF09258"/>
    </source>
</evidence>
<keyword evidence="4" id="KW-0328">Glycosyltransferase</keyword>
<proteinExistence type="inferred from homology"/>
<dbReference type="SUPFAM" id="SSF53448">
    <property type="entry name" value="Nucleotide-diphospho-sugar transferases"/>
    <property type="match status" value="1"/>
</dbReference>
<dbReference type="PANTHER" id="PTHR48261">
    <property type="entry name" value="ACETYLGLUCOSAMINYLTRANSFERASE"/>
    <property type="match status" value="1"/>
</dbReference>
<keyword evidence="6 13" id="KW-0812">Transmembrane</keyword>
<keyword evidence="8" id="KW-0735">Signal-anchor</keyword>
<dbReference type="STRING" id="158441.A0A226ENH6"/>
<evidence type="ECO:0000256" key="9">
    <source>
        <dbReference type="ARBA" id="ARBA00022989"/>
    </source>
</evidence>
<evidence type="ECO:0000256" key="1">
    <source>
        <dbReference type="ARBA" id="ARBA00004648"/>
    </source>
</evidence>
<evidence type="ECO:0000256" key="13">
    <source>
        <dbReference type="SAM" id="Phobius"/>
    </source>
</evidence>
<evidence type="ECO:0000256" key="6">
    <source>
        <dbReference type="ARBA" id="ARBA00022692"/>
    </source>
</evidence>
<dbReference type="PANTHER" id="PTHR48261:SF3">
    <property type="entry name" value="EXOSTOSIN GLYCOSYLTRANSFERASE 1"/>
    <property type="match status" value="1"/>
</dbReference>
<comment type="pathway">
    <text evidence="2">Protein modification; protein glycosylation.</text>
</comment>
<dbReference type="GO" id="GO:0016757">
    <property type="term" value="F:glycosyltransferase activity"/>
    <property type="evidence" value="ECO:0007669"/>
    <property type="project" value="UniProtKB-KW"/>
</dbReference>
<keyword evidence="7" id="KW-0256">Endoplasmic reticulum</keyword>
<protein>
    <submittedName>
        <fullName evidence="16">Exostosin-1</fullName>
    </submittedName>
</protein>
<evidence type="ECO:0000256" key="2">
    <source>
        <dbReference type="ARBA" id="ARBA00004922"/>
    </source>
</evidence>
<dbReference type="InterPro" id="IPR004263">
    <property type="entry name" value="Exostosin"/>
</dbReference>
<feature type="domain" description="Glycosyl transferase 64" evidence="15">
    <location>
        <begin position="530"/>
        <end position="760"/>
    </location>
</feature>
<evidence type="ECO:0000256" key="10">
    <source>
        <dbReference type="ARBA" id="ARBA00023136"/>
    </source>
</evidence>
<dbReference type="InterPro" id="IPR040911">
    <property type="entry name" value="Exostosin_GT47"/>
</dbReference>
<accession>A0A226ENH6</accession>
<sequence>MRSKIRCQLKLLLLMTFTFVAVTLWLIILGRNDGDKNSVGGSFAFITPSSNIFSYDFFLRVNNNSADGVEELLQTVEEEDEASADAFEELMDMAPLCPLRLDELVGRSQKNLNPMITQEAQMHDYKSCQMENCFDFKKCQNDLIKVYVYPPDKFVPISTTYEKILNRVMSSPYYTNDPDEACLFILSIDTLDRDSLSHDFVRNLGSRLNNLEHWNNGENHLIFNLYAGTWPDYNETELGFDFGKAILVKASMSTEQFRPSFDISLPLFHPSHPEKGDELGTAFTNEFPARKKHLVAFKGKRYVYGIGSETRNSIYHLHNGNDIIMVTTCKHGKNWKEMKDERCDEDNREYEKYDYETLLQNSTFCLVPRGRRLGSFRFLESLKAGCIPVLLSNGWVLPFSEVLDWTATAIIADERTLLQTLEVIRSVDKRKIFRMKQQTQILWNQYLSSVERIVETVFEIIKDRVRRNTRRDSFIWNSAPGALSIDTSFGETLDDYPFYHLGNVTTLKPNFTAIIRVQQPSIGSTTKSSSYANSILFKLIKNLGKSPFVSKIIIVWSSTKSVPRVWPDIPHPIIVKQTTSYSPTQRFFTADINTDAVFVLDEDTLLMTDEFEFAYRTWTSFPDRIVGYQSRSHYWNEYKEQWMYSSKASNEYSLILHGAFIYHVYYNHLYWLKLPPAALMTIESFEDCDDIAMNLLVTRVTKKSPIKLTANRKPSASARNSQWLQQDRIQQRHNCLNELYDIYGSMPLLRSSIRMDPILFKDSVSNLRKKYRQLEL</sequence>
<dbReference type="Proteomes" id="UP000198287">
    <property type="component" value="Unassembled WGS sequence"/>
</dbReference>
<evidence type="ECO:0000256" key="3">
    <source>
        <dbReference type="ARBA" id="ARBA00010271"/>
    </source>
</evidence>
<keyword evidence="5" id="KW-0808">Transferase</keyword>
<evidence type="ECO:0000256" key="7">
    <source>
        <dbReference type="ARBA" id="ARBA00022824"/>
    </source>
</evidence>
<evidence type="ECO:0000256" key="4">
    <source>
        <dbReference type="ARBA" id="ARBA00022676"/>
    </source>
</evidence>
<keyword evidence="11" id="KW-1015">Disulfide bond</keyword>
<keyword evidence="17" id="KW-1185">Reference proteome</keyword>
<evidence type="ECO:0000256" key="5">
    <source>
        <dbReference type="ARBA" id="ARBA00022679"/>
    </source>
</evidence>
<evidence type="ECO:0000256" key="11">
    <source>
        <dbReference type="ARBA" id="ARBA00023157"/>
    </source>
</evidence>
<dbReference type="Pfam" id="PF09258">
    <property type="entry name" value="Glyco_transf_64"/>
    <property type="match status" value="1"/>
</dbReference>
<dbReference type="AlphaFoldDB" id="A0A226ENH6"/>
<reference evidence="16 17" key="1">
    <citation type="submission" date="2015-12" db="EMBL/GenBank/DDBJ databases">
        <title>The genome of Folsomia candida.</title>
        <authorList>
            <person name="Faddeeva A."/>
            <person name="Derks M.F."/>
            <person name="Anvar Y."/>
            <person name="Smit S."/>
            <person name="Van Straalen N."/>
            <person name="Roelofs D."/>
        </authorList>
    </citation>
    <scope>NUCLEOTIDE SEQUENCE [LARGE SCALE GENOMIC DNA]</scope>
    <source>
        <strain evidence="16 17">VU population</strain>
        <tissue evidence="16">Whole body</tissue>
    </source>
</reference>
<organism evidence="16 17">
    <name type="scientific">Folsomia candida</name>
    <name type="common">Springtail</name>
    <dbReference type="NCBI Taxonomy" id="158441"/>
    <lineage>
        <taxon>Eukaryota</taxon>
        <taxon>Metazoa</taxon>
        <taxon>Ecdysozoa</taxon>
        <taxon>Arthropoda</taxon>
        <taxon>Hexapoda</taxon>
        <taxon>Collembola</taxon>
        <taxon>Entomobryomorpha</taxon>
        <taxon>Isotomoidea</taxon>
        <taxon>Isotomidae</taxon>
        <taxon>Proisotominae</taxon>
        <taxon>Folsomia</taxon>
    </lineage>
</organism>
<dbReference type="InterPro" id="IPR029044">
    <property type="entry name" value="Nucleotide-diphossugar_trans"/>
</dbReference>
<evidence type="ECO:0000256" key="12">
    <source>
        <dbReference type="ARBA" id="ARBA00023180"/>
    </source>
</evidence>
<name>A0A226ENH6_FOLCA</name>
<dbReference type="OrthoDB" id="1924787at2759"/>
<gene>
    <name evidence="16" type="ORF">Fcan01_08052</name>
</gene>
<evidence type="ECO:0000313" key="17">
    <source>
        <dbReference type="Proteomes" id="UP000198287"/>
    </source>
</evidence>
<dbReference type="GO" id="GO:0015012">
    <property type="term" value="P:heparan sulfate proteoglycan biosynthetic process"/>
    <property type="evidence" value="ECO:0007669"/>
    <property type="project" value="UniProtKB-ARBA"/>
</dbReference>
<evidence type="ECO:0000313" key="16">
    <source>
        <dbReference type="EMBL" id="OXA58351.1"/>
    </source>
</evidence>
<keyword evidence="9 13" id="KW-1133">Transmembrane helix</keyword>
<dbReference type="OMA" id="RRQAWST"/>
<dbReference type="GO" id="GO:0005789">
    <property type="term" value="C:endoplasmic reticulum membrane"/>
    <property type="evidence" value="ECO:0007669"/>
    <property type="project" value="UniProtKB-SubCell"/>
</dbReference>
<comment type="caution">
    <text evidence="16">The sequence shown here is derived from an EMBL/GenBank/DDBJ whole genome shotgun (WGS) entry which is preliminary data.</text>
</comment>
<evidence type="ECO:0000256" key="8">
    <source>
        <dbReference type="ARBA" id="ARBA00022968"/>
    </source>
</evidence>
<dbReference type="InterPro" id="IPR015338">
    <property type="entry name" value="GT64_dom"/>
</dbReference>
<comment type="subcellular location">
    <subcellularLocation>
        <location evidence="1">Endoplasmic reticulum membrane</location>
        <topology evidence="1">Single-pass type II membrane protein</topology>
    </subcellularLocation>
</comment>
<comment type="similarity">
    <text evidence="3">Belongs to the glycosyltransferase 47 family.</text>
</comment>
<feature type="domain" description="Exostosin GT47" evidence="14">
    <location>
        <begin position="143"/>
        <end position="426"/>
    </location>
</feature>
<dbReference type="EMBL" id="LNIX01000003">
    <property type="protein sequence ID" value="OXA58351.1"/>
    <property type="molecule type" value="Genomic_DNA"/>
</dbReference>
<dbReference type="Pfam" id="PF03016">
    <property type="entry name" value="Exostosin_GT47"/>
    <property type="match status" value="1"/>
</dbReference>
<keyword evidence="10 13" id="KW-0472">Membrane</keyword>
<dbReference type="Gene3D" id="3.90.550.10">
    <property type="entry name" value="Spore Coat Polysaccharide Biosynthesis Protein SpsA, Chain A"/>
    <property type="match status" value="1"/>
</dbReference>
<feature type="transmembrane region" description="Helical" evidence="13">
    <location>
        <begin position="12"/>
        <end position="30"/>
    </location>
</feature>